<keyword evidence="1" id="KW-0687">Ribonucleoprotein</keyword>
<reference evidence="1 2" key="1">
    <citation type="submission" date="2024-01" db="EMBL/GenBank/DDBJ databases">
        <authorList>
            <person name="Allen C."/>
            <person name="Tagirdzhanova G."/>
        </authorList>
    </citation>
    <scope>NUCLEOTIDE SEQUENCE [LARGE SCALE GENOMIC DNA]</scope>
    <source>
        <strain evidence="1 2">CBS 573.63</strain>
    </source>
</reference>
<protein>
    <submittedName>
        <fullName evidence="1">60S ribosomal protein L37</fullName>
    </submittedName>
</protein>
<dbReference type="EMBL" id="CAWUOM010000006">
    <property type="protein sequence ID" value="CAK7263615.1"/>
    <property type="molecule type" value="Genomic_DNA"/>
</dbReference>
<dbReference type="Proteomes" id="UP001642501">
    <property type="component" value="Unassembled WGS sequence"/>
</dbReference>
<evidence type="ECO:0000313" key="2">
    <source>
        <dbReference type="Proteomes" id="UP001642501"/>
    </source>
</evidence>
<keyword evidence="2" id="KW-1185">Reference proteome</keyword>
<comment type="caution">
    <text evidence="1">The sequence shown here is derived from an EMBL/GenBank/DDBJ whole genome shotgun (WGS) entry which is preliminary data.</text>
</comment>
<dbReference type="InterPro" id="IPR027417">
    <property type="entry name" value="P-loop_NTPase"/>
</dbReference>
<accession>A0ABP0D5W9</accession>
<dbReference type="Gene3D" id="3.40.50.300">
    <property type="entry name" value="P-loop containing nucleotide triphosphate hydrolases"/>
    <property type="match status" value="1"/>
</dbReference>
<dbReference type="GO" id="GO:0005840">
    <property type="term" value="C:ribosome"/>
    <property type="evidence" value="ECO:0007669"/>
    <property type="project" value="UniProtKB-KW"/>
</dbReference>
<proteinExistence type="predicted"/>
<organism evidence="1 2">
    <name type="scientific">Sporothrix epigloea</name>
    <dbReference type="NCBI Taxonomy" id="1892477"/>
    <lineage>
        <taxon>Eukaryota</taxon>
        <taxon>Fungi</taxon>
        <taxon>Dikarya</taxon>
        <taxon>Ascomycota</taxon>
        <taxon>Pezizomycotina</taxon>
        <taxon>Sordariomycetes</taxon>
        <taxon>Sordariomycetidae</taxon>
        <taxon>Ophiostomatales</taxon>
        <taxon>Ophiostomataceae</taxon>
        <taxon>Sporothrix</taxon>
    </lineage>
</organism>
<keyword evidence="1" id="KW-0689">Ribosomal protein</keyword>
<evidence type="ECO:0000313" key="1">
    <source>
        <dbReference type="EMBL" id="CAK7263615.1"/>
    </source>
</evidence>
<sequence>MPSDARSPSTSGPEALVPDSLKVAFNAAKDAKLLTVHGVEGVGCGWLVIRFLGFWLQQCTIDAQTGKSDIGIVICAFKHNIDYYVSHLQPFGIDLAWHVEKGHVTFLGNQYRALITDYGVTPPAPPSATFDASLDLLLDQSYETRANYDRAVLLLDNPEMGMLLTTDDDDVRVEKWLIAVDNATHNYDNAIVGMMVDRSQPPHMSVTGRTADAAASAVCSLNLNSQIAVTIRPNNGMVGCGRDGRVSIVYRMDYHVDVGDEVDDGFEEEYNVKVANGGRFEIMGRPY</sequence>
<name>A0ABP0D5W9_9PEZI</name>
<gene>
    <name evidence="1" type="primary">RPL37_2</name>
    <name evidence="1" type="ORF">SEPCBS57363_000657</name>
</gene>